<dbReference type="Gene3D" id="1.20.140.10">
    <property type="entry name" value="Butyryl-CoA Dehydrogenase, subunit A, domain 3"/>
    <property type="match status" value="1"/>
</dbReference>
<evidence type="ECO:0000256" key="4">
    <source>
        <dbReference type="PIRSR" id="PIRSR000331-2"/>
    </source>
</evidence>
<accession>A0A1T4MW10</accession>
<reference evidence="7 8" key="1">
    <citation type="submission" date="2017-02" db="EMBL/GenBank/DDBJ databases">
        <authorList>
            <person name="Peterson S.W."/>
        </authorList>
    </citation>
    <scope>NUCLEOTIDE SEQUENCE [LARGE SCALE GENOMIC DNA]</scope>
    <source>
        <strain evidence="7 8">ATCC BAA-1030</strain>
    </source>
</reference>
<evidence type="ECO:0000313" key="8">
    <source>
        <dbReference type="Proteomes" id="UP000190328"/>
    </source>
</evidence>
<dbReference type="PIRSF" id="PIRSF000331">
    <property type="entry name" value="HpaA_HpaB"/>
    <property type="match status" value="1"/>
</dbReference>
<feature type="domain" description="HpaB/PvcC/4-BUDH N-terminal" evidence="6">
    <location>
        <begin position="8"/>
        <end position="267"/>
    </location>
</feature>
<evidence type="ECO:0000259" key="6">
    <source>
        <dbReference type="Pfam" id="PF11794"/>
    </source>
</evidence>
<dbReference type="InterPro" id="IPR046373">
    <property type="entry name" value="Acyl-CoA_Oxase/DH_mid-dom_sf"/>
</dbReference>
<keyword evidence="2 4" id="KW-0274">FAD</keyword>
<dbReference type="Gene3D" id="1.10.3140.10">
    <property type="entry name" value="4-hydroxybutyryl-coa dehydratase, domain 1"/>
    <property type="match status" value="1"/>
</dbReference>
<dbReference type="PANTHER" id="PTHR36117">
    <property type="entry name" value="4-HYDROXYPHENYLACETATE 3-MONOOXYGENASE-RELATED"/>
    <property type="match status" value="1"/>
</dbReference>
<dbReference type="Pfam" id="PF03241">
    <property type="entry name" value="HpaB"/>
    <property type="match status" value="1"/>
</dbReference>
<dbReference type="Pfam" id="PF11794">
    <property type="entry name" value="HpaB_N"/>
    <property type="match status" value="1"/>
</dbReference>
<evidence type="ECO:0000256" key="3">
    <source>
        <dbReference type="ARBA" id="ARBA00023002"/>
    </source>
</evidence>
<dbReference type="EMBL" id="FUXI01000012">
    <property type="protein sequence ID" value="SJZ71026.1"/>
    <property type="molecule type" value="Genomic_DNA"/>
</dbReference>
<sequence>MTTKNGDLRDGRLVYFEGKKVEDFSSIRVFADTLKVIQRYYELQEEEPEVFTYEEGGKRYSRTFFTPKNANDLAMKRKAYARIASVSYGMLGRTPDFINAGVAILENYAENLGVGEYTNFAENIKNWAKMVKEEDLFVSHALQNPQVDRSKTMNQLLKEGHEFAGVWVKESYRDGIVVQGAKMVNTLAPLADELLVFNVPNLSPEDNKFGLAFSVPLATKGVKVMTRKSSAKYDYSVADYPLSNRFDELDAFLIFEDVFIPWERVFVFGSAKKSNQFFEKSGLFMHTAHQDEVRGVVKLEFVTALAKRIAISLGLTDFLRVQEMLGKLTRNLELVRGTLHFAEVSGHEEFGVFTPNMQSLLAVRDSLPEMYDEVLSAIQEFSAGSIVGVPDVRDFAGENADSLENALSSPLLSAKERTILLNLAWDVTGESFGQRQRAYEHLHGGNTMWIKVEHWQHEDLSFGEKMLKDALNVARTAFDEEVKGK</sequence>
<dbReference type="InterPro" id="IPR009100">
    <property type="entry name" value="AcylCoA_DH/oxidase_NM_dom_sf"/>
</dbReference>
<dbReference type="RefSeq" id="WP_078807155.1">
    <property type="nucleotide sequence ID" value="NZ_FUXI01000012.1"/>
</dbReference>
<dbReference type="AlphaFoldDB" id="A0A1T4MW10"/>
<proteinExistence type="predicted"/>
<dbReference type="GO" id="GO:0004497">
    <property type="term" value="F:monooxygenase activity"/>
    <property type="evidence" value="ECO:0007669"/>
    <property type="project" value="UniProtKB-KW"/>
</dbReference>
<feature type="binding site" evidence="4">
    <location>
        <position position="186"/>
    </location>
    <ligand>
        <name>FAD</name>
        <dbReference type="ChEBI" id="CHEBI:57692"/>
    </ligand>
</feature>
<dbReference type="InterPro" id="IPR036250">
    <property type="entry name" value="AcylCo_DH-like_C"/>
</dbReference>
<feature type="domain" description="HpaB/PvcC/4-BUDH C-terminal" evidence="5">
    <location>
        <begin position="275"/>
        <end position="471"/>
    </location>
</feature>
<dbReference type="STRING" id="263852.SAMN02745116_01219"/>
<gene>
    <name evidence="7" type="ORF">SAMN02745116_01219</name>
</gene>
<keyword evidence="3" id="KW-0560">Oxidoreductase</keyword>
<keyword evidence="1" id="KW-0285">Flavoprotein</keyword>
<dbReference type="InterPro" id="IPR004925">
    <property type="entry name" value="HpaB/PvcC/4-BUDH"/>
</dbReference>
<evidence type="ECO:0000259" key="5">
    <source>
        <dbReference type="Pfam" id="PF03241"/>
    </source>
</evidence>
<protein>
    <submittedName>
        <fullName evidence="7">4-hydroxyphenylacetate 3-monooxygenase</fullName>
    </submittedName>
</protein>
<dbReference type="InterPro" id="IPR024719">
    <property type="entry name" value="HpaB/PvcC/4-BUDH_C"/>
</dbReference>
<name>A0A1T4MW10_9ENTE</name>
<keyword evidence="7" id="KW-0503">Monooxygenase</keyword>
<evidence type="ECO:0000256" key="1">
    <source>
        <dbReference type="ARBA" id="ARBA00022630"/>
    </source>
</evidence>
<dbReference type="SUPFAM" id="SSF47203">
    <property type="entry name" value="Acyl-CoA dehydrogenase C-terminal domain-like"/>
    <property type="match status" value="1"/>
</dbReference>
<dbReference type="Gene3D" id="2.40.110.10">
    <property type="entry name" value="Butyryl-CoA Dehydrogenase, subunit A, domain 2"/>
    <property type="match status" value="1"/>
</dbReference>
<evidence type="ECO:0000313" key="7">
    <source>
        <dbReference type="EMBL" id="SJZ71026.1"/>
    </source>
</evidence>
<dbReference type="SUPFAM" id="SSF56645">
    <property type="entry name" value="Acyl-CoA dehydrogenase NM domain-like"/>
    <property type="match status" value="1"/>
</dbReference>
<dbReference type="InterPro" id="IPR024674">
    <property type="entry name" value="HpaB/PvcC/4-BUDH_N"/>
</dbReference>
<dbReference type="GO" id="GO:0016627">
    <property type="term" value="F:oxidoreductase activity, acting on the CH-CH group of donors"/>
    <property type="evidence" value="ECO:0007669"/>
    <property type="project" value="InterPro"/>
</dbReference>
<organism evidence="7 8">
    <name type="scientific">Pilibacter termitis</name>
    <dbReference type="NCBI Taxonomy" id="263852"/>
    <lineage>
        <taxon>Bacteria</taxon>
        <taxon>Bacillati</taxon>
        <taxon>Bacillota</taxon>
        <taxon>Bacilli</taxon>
        <taxon>Lactobacillales</taxon>
        <taxon>Enterococcaceae</taxon>
        <taxon>Pilibacter</taxon>
    </lineage>
</organism>
<keyword evidence="8" id="KW-1185">Reference proteome</keyword>
<evidence type="ECO:0000256" key="2">
    <source>
        <dbReference type="ARBA" id="ARBA00022827"/>
    </source>
</evidence>
<feature type="binding site" evidence="4">
    <location>
        <begin position="140"/>
        <end position="142"/>
    </location>
    <ligand>
        <name>FAD</name>
        <dbReference type="ChEBI" id="CHEBI:57692"/>
    </ligand>
</feature>
<feature type="binding site" evidence="4">
    <location>
        <begin position="146"/>
        <end position="149"/>
    </location>
    <ligand>
        <name>FAD</name>
        <dbReference type="ChEBI" id="CHEBI:57692"/>
    </ligand>
</feature>
<dbReference type="PANTHER" id="PTHR36117:SF3">
    <property type="entry name" value="4-HYDROXYPHENYLACETATE 3-MONOOXYGENASE-RELATED"/>
    <property type="match status" value="1"/>
</dbReference>
<dbReference type="Proteomes" id="UP000190328">
    <property type="component" value="Unassembled WGS sequence"/>
</dbReference>
<dbReference type="OrthoDB" id="9785230at2"/>